<proteinExistence type="predicted"/>
<feature type="region of interest" description="Disordered" evidence="1">
    <location>
        <begin position="102"/>
        <end position="138"/>
    </location>
</feature>
<dbReference type="RefSeq" id="XP_062791027.1">
    <property type="nucleotide sequence ID" value="XM_062934976.1"/>
</dbReference>
<reference evidence="2 3" key="1">
    <citation type="submission" date="2024-01" db="EMBL/GenBank/DDBJ databases">
        <title>Comparative genomics of Cryptococcus and Kwoniella reveals pathogenesis evolution and contrasting modes of karyotype evolution via chromosome fusion or intercentromeric recombination.</title>
        <authorList>
            <person name="Coelho M.A."/>
            <person name="David-Palma M."/>
            <person name="Shea T."/>
            <person name="Bowers K."/>
            <person name="McGinley-Smith S."/>
            <person name="Mohammad A.W."/>
            <person name="Gnirke A."/>
            <person name="Yurkov A.M."/>
            <person name="Nowrousian M."/>
            <person name="Sun S."/>
            <person name="Cuomo C.A."/>
            <person name="Heitman J."/>
        </authorList>
    </citation>
    <scope>NUCLEOTIDE SEQUENCE [LARGE SCALE GENOMIC DNA]</scope>
    <source>
        <strain evidence="2">CBS 11374</strain>
    </source>
</reference>
<evidence type="ECO:0000256" key="1">
    <source>
        <dbReference type="SAM" id="MobiDB-lite"/>
    </source>
</evidence>
<organism evidence="2 3">
    <name type="scientific">Kwoniella shivajii</name>
    <dbReference type="NCBI Taxonomy" id="564305"/>
    <lineage>
        <taxon>Eukaryota</taxon>
        <taxon>Fungi</taxon>
        <taxon>Dikarya</taxon>
        <taxon>Basidiomycota</taxon>
        <taxon>Agaricomycotina</taxon>
        <taxon>Tremellomycetes</taxon>
        <taxon>Tremellales</taxon>
        <taxon>Cryptococcaceae</taxon>
        <taxon>Kwoniella</taxon>
    </lineage>
</organism>
<evidence type="ECO:0000313" key="3">
    <source>
        <dbReference type="Proteomes" id="UP001329825"/>
    </source>
</evidence>
<dbReference type="GeneID" id="87955371"/>
<protein>
    <submittedName>
        <fullName evidence="2">Uncharacterized protein</fullName>
    </submittedName>
</protein>
<gene>
    <name evidence="2" type="ORF">IL334_003240</name>
</gene>
<sequence length="138" mass="15621">MGFVDQVIDYEKPLALKLDQYASDNLDTYVFIARTTTNQIIIQIRDENDIIRTEGYFTETKALLDDIARSQEEIIQATKDAGYENHGSTLVELRSYRYDGTNFPKKTTPPWGDGTPPWEKTEDESRAVCSSTTSGSRA</sequence>
<accession>A0ABZ1CY62</accession>
<evidence type="ECO:0000313" key="2">
    <source>
        <dbReference type="EMBL" id="WRT66287.1"/>
    </source>
</evidence>
<feature type="compositionally biased region" description="Low complexity" evidence="1">
    <location>
        <begin position="104"/>
        <end position="118"/>
    </location>
</feature>
<feature type="compositionally biased region" description="Polar residues" evidence="1">
    <location>
        <begin position="128"/>
        <end position="138"/>
    </location>
</feature>
<dbReference type="Proteomes" id="UP001329825">
    <property type="component" value="Chromosome 4"/>
</dbReference>
<name>A0ABZ1CY62_9TREE</name>
<keyword evidence="3" id="KW-1185">Reference proteome</keyword>
<dbReference type="EMBL" id="CP141884">
    <property type="protein sequence ID" value="WRT66287.1"/>
    <property type="molecule type" value="Genomic_DNA"/>
</dbReference>